<evidence type="ECO:0000256" key="5">
    <source>
        <dbReference type="ARBA" id="ARBA00022989"/>
    </source>
</evidence>
<proteinExistence type="inferred from homology"/>
<evidence type="ECO:0000256" key="6">
    <source>
        <dbReference type="ARBA" id="ARBA00023136"/>
    </source>
</evidence>
<organism evidence="9 10">
    <name type="scientific">Spinacia oleracea</name>
    <name type="common">Spinach</name>
    <dbReference type="NCBI Taxonomy" id="3562"/>
    <lineage>
        <taxon>Eukaryota</taxon>
        <taxon>Viridiplantae</taxon>
        <taxon>Streptophyta</taxon>
        <taxon>Embryophyta</taxon>
        <taxon>Tracheophyta</taxon>
        <taxon>Spermatophyta</taxon>
        <taxon>Magnoliopsida</taxon>
        <taxon>eudicotyledons</taxon>
        <taxon>Gunneridae</taxon>
        <taxon>Pentapetalae</taxon>
        <taxon>Caryophyllales</taxon>
        <taxon>Chenopodiaceae</taxon>
        <taxon>Chenopodioideae</taxon>
        <taxon>Anserineae</taxon>
        <taxon>Spinacia</taxon>
    </lineage>
</organism>
<dbReference type="GeneID" id="110782595"/>
<feature type="domain" description="Trichome birefringence-like C-terminal" evidence="7">
    <location>
        <begin position="141"/>
        <end position="413"/>
    </location>
</feature>
<protein>
    <submittedName>
        <fullName evidence="10">Protein trichome birefringence-like 40</fullName>
    </submittedName>
</protein>
<keyword evidence="9" id="KW-1185">Reference proteome</keyword>
<evidence type="ECO:0000313" key="9">
    <source>
        <dbReference type="Proteomes" id="UP000813463"/>
    </source>
</evidence>
<dbReference type="RefSeq" id="XP_056683307.1">
    <property type="nucleotide sequence ID" value="XM_056827329.1"/>
</dbReference>
<dbReference type="InterPro" id="IPR026057">
    <property type="entry name" value="TBL_C"/>
</dbReference>
<evidence type="ECO:0000256" key="2">
    <source>
        <dbReference type="ARBA" id="ARBA00007727"/>
    </source>
</evidence>
<dbReference type="PANTHER" id="PTHR32285:SF38">
    <property type="entry name" value="OS01G0614300 PROTEIN"/>
    <property type="match status" value="1"/>
</dbReference>
<evidence type="ECO:0000256" key="4">
    <source>
        <dbReference type="ARBA" id="ARBA00022968"/>
    </source>
</evidence>
<feature type="domain" description="Trichome birefringence-like N-terminal" evidence="8">
    <location>
        <begin position="87"/>
        <end position="140"/>
    </location>
</feature>
<comment type="subcellular location">
    <subcellularLocation>
        <location evidence="1">Membrane</location>
        <topology evidence="1">Single-pass membrane protein</topology>
    </subcellularLocation>
</comment>
<comment type="similarity">
    <text evidence="2">Belongs to the PC-esterase family. TBL subfamily.</text>
</comment>
<dbReference type="InterPro" id="IPR029962">
    <property type="entry name" value="TBL"/>
</dbReference>
<evidence type="ECO:0000256" key="3">
    <source>
        <dbReference type="ARBA" id="ARBA00022692"/>
    </source>
</evidence>
<accession>A0ABM3QIW8</accession>
<evidence type="ECO:0000313" key="10">
    <source>
        <dbReference type="RefSeq" id="XP_056683307.1"/>
    </source>
</evidence>
<reference evidence="9" key="1">
    <citation type="journal article" date="2021" name="Nat. Commun.">
        <title>Genomic analyses provide insights into spinach domestication and the genetic basis of agronomic traits.</title>
        <authorList>
            <person name="Cai X."/>
            <person name="Sun X."/>
            <person name="Xu C."/>
            <person name="Sun H."/>
            <person name="Wang X."/>
            <person name="Ge C."/>
            <person name="Zhang Z."/>
            <person name="Wang Q."/>
            <person name="Fei Z."/>
            <person name="Jiao C."/>
            <person name="Wang Q."/>
        </authorList>
    </citation>
    <scope>NUCLEOTIDE SEQUENCE [LARGE SCALE GENOMIC DNA]</scope>
    <source>
        <strain evidence="9">cv. Varoflay</strain>
    </source>
</reference>
<keyword evidence="3" id="KW-0812">Transmembrane</keyword>
<keyword evidence="5" id="KW-1133">Transmembrane helix</keyword>
<sequence length="427" mass="49543">MELKSSISKTWKLFFLGCFFGGLLSVLFIDKIDRNESLSDANNALVQLNPLEKVLDSPSISPMLEPNINTHLPEILPSKSIQETKKVCDMFNGRWVYKADAKPSYNSMTCPFLEVPVSCQKNGRSDFEYEKWSWEARECDIPLFDGRVMLERLRNKRMIIVGDSINRNMWESLACLLYSSVPSSRTQSTVKNTGHMTFKAKDYNFTFEFYMIPFLIQLDKKHKSGHRVLILDQISHFSNQWRGANIMVFNSAHWWTHNNFIKSWDMFEYKGKLTEDTPREIAYKRGMRTWASWIKKNVDPKKTTVYFRSVSPTHDSKKNKQWCHNNITQPMMKDSYVMGFPQAVIDVIENVIKGLSKSRVKYLNITNLSTYRIDAHPSIYTKKIGVNNLSGRPDCSHWCLPGLPDTWNRVLYASILFDTTLEGTPTM</sequence>
<evidence type="ECO:0000259" key="8">
    <source>
        <dbReference type="Pfam" id="PF14416"/>
    </source>
</evidence>
<dbReference type="InterPro" id="IPR025846">
    <property type="entry name" value="TBL_N"/>
</dbReference>
<name>A0ABM3QIW8_SPIOL</name>
<dbReference type="Pfam" id="PF14416">
    <property type="entry name" value="PMR5N"/>
    <property type="match status" value="1"/>
</dbReference>
<reference evidence="10" key="2">
    <citation type="submission" date="2025-08" db="UniProtKB">
        <authorList>
            <consortium name="RefSeq"/>
        </authorList>
    </citation>
    <scope>IDENTIFICATION</scope>
    <source>
        <tissue evidence="10">Leaf</tissue>
    </source>
</reference>
<dbReference type="Pfam" id="PF13839">
    <property type="entry name" value="PC-Esterase"/>
    <property type="match status" value="1"/>
</dbReference>
<evidence type="ECO:0000256" key="1">
    <source>
        <dbReference type="ARBA" id="ARBA00004167"/>
    </source>
</evidence>
<dbReference type="PANTHER" id="PTHR32285">
    <property type="entry name" value="PROTEIN TRICHOME BIREFRINGENCE-LIKE 9-RELATED"/>
    <property type="match status" value="1"/>
</dbReference>
<keyword evidence="4" id="KW-0735">Signal-anchor</keyword>
<dbReference type="Proteomes" id="UP000813463">
    <property type="component" value="Chromosome 4"/>
</dbReference>
<evidence type="ECO:0000259" key="7">
    <source>
        <dbReference type="Pfam" id="PF13839"/>
    </source>
</evidence>
<keyword evidence="6" id="KW-0472">Membrane</keyword>
<gene>
    <name evidence="10" type="primary">LOC110782595</name>
</gene>